<evidence type="ECO:0000259" key="6">
    <source>
        <dbReference type="PROSITE" id="PS50110"/>
    </source>
</evidence>
<organism evidence="9 10">
    <name type="scientific">Paraburkholderia metrosideri</name>
    <dbReference type="NCBI Taxonomy" id="580937"/>
    <lineage>
        <taxon>Bacteria</taxon>
        <taxon>Pseudomonadati</taxon>
        <taxon>Pseudomonadota</taxon>
        <taxon>Betaproteobacteria</taxon>
        <taxon>Burkholderiales</taxon>
        <taxon>Burkholderiaceae</taxon>
        <taxon>Paraburkholderia</taxon>
    </lineage>
</organism>
<gene>
    <name evidence="9" type="primary">rcsC_9</name>
    <name evidence="9" type="ORF">LMG28140_01807</name>
</gene>
<dbReference type="CDD" id="cd00082">
    <property type="entry name" value="HisKA"/>
    <property type="match status" value="1"/>
</dbReference>
<dbReference type="PROSITE" id="PS50112">
    <property type="entry name" value="PAS"/>
    <property type="match status" value="2"/>
</dbReference>
<evidence type="ECO:0000256" key="2">
    <source>
        <dbReference type="ARBA" id="ARBA00012438"/>
    </source>
</evidence>
<dbReference type="Gene3D" id="3.30.450.20">
    <property type="entry name" value="PAS domain"/>
    <property type="match status" value="2"/>
</dbReference>
<dbReference type="SUPFAM" id="SSF47384">
    <property type="entry name" value="Homodimeric domain of signal transducing histidine kinase"/>
    <property type="match status" value="1"/>
</dbReference>
<name>A0ABM8NHP0_9BURK</name>
<dbReference type="PROSITE" id="PS50109">
    <property type="entry name" value="HIS_KIN"/>
    <property type="match status" value="1"/>
</dbReference>
<keyword evidence="10" id="KW-1185">Reference proteome</keyword>
<dbReference type="SMART" id="SM00388">
    <property type="entry name" value="HisKA"/>
    <property type="match status" value="1"/>
</dbReference>
<proteinExistence type="predicted"/>
<evidence type="ECO:0000256" key="1">
    <source>
        <dbReference type="ARBA" id="ARBA00000085"/>
    </source>
</evidence>
<evidence type="ECO:0000313" key="9">
    <source>
        <dbReference type="EMBL" id="CAD6526177.1"/>
    </source>
</evidence>
<dbReference type="InterPro" id="IPR036890">
    <property type="entry name" value="HATPase_C_sf"/>
</dbReference>
<feature type="domain" description="PAS" evidence="7">
    <location>
        <begin position="137"/>
        <end position="182"/>
    </location>
</feature>
<evidence type="ECO:0000313" key="10">
    <source>
        <dbReference type="Proteomes" id="UP000598032"/>
    </source>
</evidence>
<keyword evidence="9" id="KW-0808">Transferase</keyword>
<dbReference type="SMART" id="SM00091">
    <property type="entry name" value="PAS"/>
    <property type="match status" value="2"/>
</dbReference>
<dbReference type="InterPro" id="IPR036097">
    <property type="entry name" value="HisK_dim/P_sf"/>
</dbReference>
<dbReference type="GO" id="GO:0004673">
    <property type="term" value="F:protein histidine kinase activity"/>
    <property type="evidence" value="ECO:0007669"/>
    <property type="project" value="UniProtKB-EC"/>
</dbReference>
<protein>
    <recommendedName>
        <fullName evidence="2">histidine kinase</fullName>
        <ecNumber evidence="2">2.7.13.3</ecNumber>
    </recommendedName>
</protein>
<dbReference type="PRINTS" id="PR00344">
    <property type="entry name" value="BCTRLSENSOR"/>
</dbReference>
<dbReference type="NCBIfam" id="TIGR00229">
    <property type="entry name" value="sensory_box"/>
    <property type="match status" value="2"/>
</dbReference>
<dbReference type="SUPFAM" id="SSF55874">
    <property type="entry name" value="ATPase domain of HSP90 chaperone/DNA topoisomerase II/histidine kinase"/>
    <property type="match status" value="1"/>
</dbReference>
<feature type="domain" description="Response regulatory" evidence="6">
    <location>
        <begin position="558"/>
        <end position="672"/>
    </location>
</feature>
<dbReference type="PROSITE" id="PS50110">
    <property type="entry name" value="RESPONSE_REGULATORY"/>
    <property type="match status" value="1"/>
</dbReference>
<feature type="domain" description="PAC" evidence="8">
    <location>
        <begin position="209"/>
        <end position="259"/>
    </location>
</feature>
<dbReference type="InterPro" id="IPR004358">
    <property type="entry name" value="Sig_transdc_His_kin-like_C"/>
</dbReference>
<dbReference type="EC" id="2.7.13.3" evidence="2"/>
<sequence>MADKDKFFQNPILDAVDAGMIVLDVDRRIVRWNAWMTSASGRGQEEVYGARLAEVFPDSSLGRLDAAITAAIKRGLSGLLTHALHAQLLPLRTRAGREMLHDITVSSIPDGLDGKCLIHIVDVTMAVRRERYLRDRQKARYDAVVENAPDAILTLDADGIIRLANNATQAQFGYDHGELVGQPAACLFEAKEIWQAAWHRILEEAELPQPVELTVLRKDGSHGYFELSASRWKNDNHVHVTAILRDAGERRTAEMELRASEERARASAKALAELNATLEQRVIERTNQLLEAEDALRQSQKMEAIGQLTGGIAHDFNNLLQGIVGALNMVQKRMAEGRISEIERFLQGAVSSAERASTLTHRLLTFSRRQPIAPRPIDVNALIGSIEELVRRSLGERVKMVISCADDLWLIRCDANQLENAILNLAINARDAMPDGGTLTISVVNASFDAAQALIRDLQAGDYIVLRIHDTGVGMPPDVQARAFDPFFTTKPLGKGTGLGLSMIYGFARQAEGSVRIKSEVDNGTTIELSLPRFDGNAAVVFSEPPAVAEDGTGNNEVVLVAEDEEVVRLLVVEVLGDLGYRVLEAADGRAALRILQSTQKIDLFVTDIGLPEINGRQVVDAARELRPSLKVLFMTGYAEVAADGQFLEKDMELIAKPFTVDKLAAKIREMLSVGA</sequence>
<feature type="domain" description="PAS" evidence="7">
    <location>
        <begin position="12"/>
        <end position="75"/>
    </location>
</feature>
<dbReference type="Gene3D" id="3.40.50.2300">
    <property type="match status" value="1"/>
</dbReference>
<accession>A0ABM8NHP0</accession>
<evidence type="ECO:0000259" key="7">
    <source>
        <dbReference type="PROSITE" id="PS50112"/>
    </source>
</evidence>
<evidence type="ECO:0000256" key="3">
    <source>
        <dbReference type="ARBA" id="ARBA00022553"/>
    </source>
</evidence>
<dbReference type="SUPFAM" id="SSF52172">
    <property type="entry name" value="CheY-like"/>
    <property type="match status" value="1"/>
</dbReference>
<dbReference type="Gene3D" id="1.10.287.130">
    <property type="match status" value="1"/>
</dbReference>
<dbReference type="InterPro" id="IPR003594">
    <property type="entry name" value="HATPase_dom"/>
</dbReference>
<dbReference type="SMART" id="SM00387">
    <property type="entry name" value="HATPase_c"/>
    <property type="match status" value="1"/>
</dbReference>
<evidence type="ECO:0000256" key="4">
    <source>
        <dbReference type="PROSITE-ProRule" id="PRU00169"/>
    </source>
</evidence>
<dbReference type="Gene3D" id="3.30.565.10">
    <property type="entry name" value="Histidine kinase-like ATPase, C-terminal domain"/>
    <property type="match status" value="1"/>
</dbReference>
<dbReference type="InterPro" id="IPR035965">
    <property type="entry name" value="PAS-like_dom_sf"/>
</dbReference>
<comment type="caution">
    <text evidence="9">The sequence shown here is derived from an EMBL/GenBank/DDBJ whole genome shotgun (WGS) entry which is preliminary data.</text>
</comment>
<dbReference type="InterPro" id="IPR000014">
    <property type="entry name" value="PAS"/>
</dbReference>
<dbReference type="Pfam" id="PF02518">
    <property type="entry name" value="HATPase_c"/>
    <property type="match status" value="1"/>
</dbReference>
<dbReference type="PROSITE" id="PS50113">
    <property type="entry name" value="PAC"/>
    <property type="match status" value="1"/>
</dbReference>
<feature type="modified residue" description="4-aspartylphosphate" evidence="4">
    <location>
        <position position="608"/>
    </location>
</feature>
<dbReference type="InterPro" id="IPR000700">
    <property type="entry name" value="PAS-assoc_C"/>
</dbReference>
<keyword evidence="9" id="KW-0418">Kinase</keyword>
<keyword evidence="3 4" id="KW-0597">Phosphoprotein</keyword>
<dbReference type="Pfam" id="PF00512">
    <property type="entry name" value="HisKA"/>
    <property type="match status" value="1"/>
</dbReference>
<dbReference type="InterPro" id="IPR001789">
    <property type="entry name" value="Sig_transdc_resp-reg_receiver"/>
</dbReference>
<dbReference type="PANTHER" id="PTHR43065">
    <property type="entry name" value="SENSOR HISTIDINE KINASE"/>
    <property type="match status" value="1"/>
</dbReference>
<dbReference type="EMBL" id="CAJHCP010000004">
    <property type="protein sequence ID" value="CAD6526177.1"/>
    <property type="molecule type" value="Genomic_DNA"/>
</dbReference>
<dbReference type="SUPFAM" id="SSF55785">
    <property type="entry name" value="PYP-like sensor domain (PAS domain)"/>
    <property type="match status" value="2"/>
</dbReference>
<evidence type="ECO:0000259" key="5">
    <source>
        <dbReference type="PROSITE" id="PS50109"/>
    </source>
</evidence>
<dbReference type="InterPro" id="IPR005467">
    <property type="entry name" value="His_kinase_dom"/>
</dbReference>
<dbReference type="Pfam" id="PF00072">
    <property type="entry name" value="Response_reg"/>
    <property type="match status" value="1"/>
</dbReference>
<dbReference type="PANTHER" id="PTHR43065:SF42">
    <property type="entry name" value="TWO-COMPONENT SENSOR PPRA"/>
    <property type="match status" value="1"/>
</dbReference>
<comment type="catalytic activity">
    <reaction evidence="1">
        <text>ATP + protein L-histidine = ADP + protein N-phospho-L-histidine.</text>
        <dbReference type="EC" id="2.7.13.3"/>
    </reaction>
</comment>
<dbReference type="InterPro" id="IPR011006">
    <property type="entry name" value="CheY-like_superfamily"/>
</dbReference>
<dbReference type="InterPro" id="IPR003661">
    <property type="entry name" value="HisK_dim/P_dom"/>
</dbReference>
<dbReference type="Proteomes" id="UP000598032">
    <property type="component" value="Unassembled WGS sequence"/>
</dbReference>
<reference evidence="9 10" key="1">
    <citation type="submission" date="2020-10" db="EMBL/GenBank/DDBJ databases">
        <authorList>
            <person name="Peeters C."/>
        </authorList>
    </citation>
    <scope>NUCLEOTIDE SEQUENCE [LARGE SCALE GENOMIC DNA]</scope>
    <source>
        <strain evidence="9 10">LMG 28140</strain>
    </source>
</reference>
<dbReference type="Pfam" id="PF08448">
    <property type="entry name" value="PAS_4"/>
    <property type="match status" value="2"/>
</dbReference>
<dbReference type="RefSeq" id="WP_201641930.1">
    <property type="nucleotide sequence ID" value="NZ_CAJHCP010000004.1"/>
</dbReference>
<dbReference type="CDD" id="cd00130">
    <property type="entry name" value="PAS"/>
    <property type="match status" value="2"/>
</dbReference>
<feature type="domain" description="Histidine kinase" evidence="5">
    <location>
        <begin position="311"/>
        <end position="535"/>
    </location>
</feature>
<evidence type="ECO:0000259" key="8">
    <source>
        <dbReference type="PROSITE" id="PS50113"/>
    </source>
</evidence>
<dbReference type="InterPro" id="IPR013656">
    <property type="entry name" value="PAS_4"/>
</dbReference>
<dbReference type="SMART" id="SM00448">
    <property type="entry name" value="REC"/>
    <property type="match status" value="1"/>
</dbReference>